<name>A0A2C9CBG3_KUEST</name>
<dbReference type="GO" id="GO:0016740">
    <property type="term" value="F:transferase activity"/>
    <property type="evidence" value="ECO:0007669"/>
    <property type="project" value="UniProtKB-KW"/>
</dbReference>
<dbReference type="AlphaFoldDB" id="A0A2C9CBG3"/>
<dbReference type="Gene3D" id="3.90.1200.10">
    <property type="match status" value="1"/>
</dbReference>
<gene>
    <name evidence="2" type="ORF">KSMBR1_0528</name>
</gene>
<evidence type="ECO:0000313" key="2">
    <source>
        <dbReference type="EMBL" id="SOH03042.1"/>
    </source>
</evidence>
<evidence type="ECO:0000259" key="1">
    <source>
        <dbReference type="Pfam" id="PF01636"/>
    </source>
</evidence>
<proteinExistence type="predicted"/>
<reference evidence="3" key="1">
    <citation type="submission" date="2017-10" db="EMBL/GenBank/DDBJ databases">
        <authorList>
            <person name="Frank J."/>
        </authorList>
    </citation>
    <scope>NUCLEOTIDE SEQUENCE [LARGE SCALE GENOMIC DNA]</scope>
</reference>
<dbReference type="InterPro" id="IPR002575">
    <property type="entry name" value="Aminoglycoside_PTrfase"/>
</dbReference>
<dbReference type="Pfam" id="PF01636">
    <property type="entry name" value="APH"/>
    <property type="match status" value="1"/>
</dbReference>
<dbReference type="Proteomes" id="UP000221734">
    <property type="component" value="Chromosome Kuenenia_stuttgartiensis_MBR1"/>
</dbReference>
<organism evidence="2 3">
    <name type="scientific">Kuenenia stuttgartiensis</name>
    <dbReference type="NCBI Taxonomy" id="174633"/>
    <lineage>
        <taxon>Bacteria</taxon>
        <taxon>Pseudomonadati</taxon>
        <taxon>Planctomycetota</taxon>
        <taxon>Candidatus Brocadiia</taxon>
        <taxon>Candidatus Brocadiales</taxon>
        <taxon>Candidatus Brocadiaceae</taxon>
        <taxon>Candidatus Kuenenia</taxon>
    </lineage>
</organism>
<keyword evidence="2" id="KW-0808">Transferase</keyword>
<dbReference type="SUPFAM" id="SSF56112">
    <property type="entry name" value="Protein kinase-like (PK-like)"/>
    <property type="match status" value="1"/>
</dbReference>
<keyword evidence="3" id="KW-1185">Reference proteome</keyword>
<dbReference type="EMBL" id="LT934425">
    <property type="protein sequence ID" value="SOH03042.1"/>
    <property type="molecule type" value="Genomic_DNA"/>
</dbReference>
<dbReference type="KEGG" id="kst:KSMBR1_0528"/>
<evidence type="ECO:0000313" key="3">
    <source>
        <dbReference type="Proteomes" id="UP000221734"/>
    </source>
</evidence>
<accession>A0A2C9CBG3</accession>
<dbReference type="InterPro" id="IPR011009">
    <property type="entry name" value="Kinase-like_dom_sf"/>
</dbReference>
<feature type="domain" description="Aminoglycoside phosphotransferase" evidence="1">
    <location>
        <begin position="253"/>
        <end position="296"/>
    </location>
</feature>
<protein>
    <submittedName>
        <fullName evidence="2">Phosphotransferase enzyme family protein</fullName>
    </submittedName>
</protein>
<sequence length="391" mass="46233">MLRKYQYIKFMEHGRYFCLQQSPFMLFCVLFFKKNSIRPNNGIGLKKCSIRWIKRKIREYISYFHGNIFTFISFVKYKFGIQKIGSLVELPFYGQTCVLVNKGYKIFNIRSGVAIKVYRNNVDIPTITKEVECLKNGALFDFAPSISRINIKERWCEEEYISGAKDHSNNPRDSKILLKKFYKDIVPCLESLILRQFPIKKHTINYIYEIKNTLVSGNLLRKELGVKNIDKILSFFHLMGERVHSEDSSLIFLVLTHGDFCPANMLNTRHGLKVIDWESATFRSALFDFYSYFFFRTLHQKLPLDKLSAEIETALPYLITKLDAITPAVSGSLKSFERIYRWFFYIERIFMLVVRERYDTKLDIMDTILSYIEVFNSYEEIYAENAEKMQK</sequence>
<dbReference type="OrthoDB" id="179763at2"/>